<feature type="transmembrane region" description="Helical" evidence="3">
    <location>
        <begin position="58"/>
        <end position="85"/>
    </location>
</feature>
<gene>
    <name evidence="5" type="ORF">VITISV_006324</name>
</gene>
<name>A5BMJ6_VITVI</name>
<evidence type="ECO:0000256" key="3">
    <source>
        <dbReference type="SAM" id="Phobius"/>
    </source>
</evidence>
<keyword evidence="1" id="KW-0547">Nucleotide-binding</keyword>
<dbReference type="InterPro" id="IPR011009">
    <property type="entry name" value="Kinase-like_dom_sf"/>
</dbReference>
<dbReference type="PROSITE" id="PS50011">
    <property type="entry name" value="PROTEIN_KINASE_DOM"/>
    <property type="match status" value="1"/>
</dbReference>
<evidence type="ECO:0000259" key="4">
    <source>
        <dbReference type="PROSITE" id="PS50011"/>
    </source>
</evidence>
<feature type="domain" description="Protein kinase" evidence="4">
    <location>
        <begin position="138"/>
        <end position="203"/>
    </location>
</feature>
<keyword evidence="3" id="KW-0472">Membrane</keyword>
<reference evidence="5" key="1">
    <citation type="journal article" date="2007" name="PLoS ONE">
        <title>The first genome sequence of an elite grapevine cultivar (Pinot noir Vitis vinifera L.): coping with a highly heterozygous genome.</title>
        <authorList>
            <person name="Velasco R."/>
            <person name="Zharkikh A."/>
            <person name="Troggio M."/>
            <person name="Cartwright D.A."/>
            <person name="Cestaro A."/>
            <person name="Pruss D."/>
            <person name="Pindo M."/>
            <person name="FitzGerald L.M."/>
            <person name="Vezzulli S."/>
            <person name="Reid J."/>
            <person name="Malacarne G."/>
            <person name="Iliev D."/>
            <person name="Coppola G."/>
            <person name="Wardell B."/>
            <person name="Micheletti D."/>
            <person name="Macalma T."/>
            <person name="Facci M."/>
            <person name="Mitchell J.T."/>
            <person name="Perazzolli M."/>
            <person name="Eldredge G."/>
            <person name="Gatto P."/>
            <person name="Oyzerski R."/>
            <person name="Moretto M."/>
            <person name="Gutin N."/>
            <person name="Stefanini M."/>
            <person name="Chen Y."/>
            <person name="Segala C."/>
            <person name="Davenport C."/>
            <person name="Dematte L."/>
            <person name="Mraz A."/>
            <person name="Battilana J."/>
            <person name="Stormo K."/>
            <person name="Costa F."/>
            <person name="Tao Q."/>
            <person name="Si-Ammour A."/>
            <person name="Harkins T."/>
            <person name="Lackey A."/>
            <person name="Perbost C."/>
            <person name="Taillon B."/>
            <person name="Stella A."/>
            <person name="Solovyev V."/>
            <person name="Fawcett J.A."/>
            <person name="Sterck L."/>
            <person name="Vandepoele K."/>
            <person name="Grando S.M."/>
            <person name="Toppo S."/>
            <person name="Moser C."/>
            <person name="Lanchbury J."/>
            <person name="Bogden R."/>
            <person name="Skolnick M."/>
            <person name="Sgaramella V."/>
            <person name="Bhatnagar S.K."/>
            <person name="Fontana P."/>
            <person name="Gutin A."/>
            <person name="Van de Peer Y."/>
            <person name="Salamini F."/>
            <person name="Viola R."/>
        </authorList>
    </citation>
    <scope>NUCLEOTIDE SEQUENCE</scope>
</reference>
<dbReference type="PANTHER" id="PTHR27005:SF515">
    <property type="entry name" value="WALL-ASSOCIATED RECEPTOR KINASE-LIKE 10-RELATED"/>
    <property type="match status" value="1"/>
</dbReference>
<dbReference type="AlphaFoldDB" id="A5BMJ6"/>
<evidence type="ECO:0000256" key="2">
    <source>
        <dbReference type="ARBA" id="ARBA00022840"/>
    </source>
</evidence>
<dbReference type="Pfam" id="PF00069">
    <property type="entry name" value="Pkinase"/>
    <property type="match status" value="1"/>
</dbReference>
<dbReference type="GO" id="GO:0004672">
    <property type="term" value="F:protein kinase activity"/>
    <property type="evidence" value="ECO:0007669"/>
    <property type="project" value="InterPro"/>
</dbReference>
<dbReference type="GO" id="GO:0007166">
    <property type="term" value="P:cell surface receptor signaling pathway"/>
    <property type="evidence" value="ECO:0007669"/>
    <property type="project" value="InterPro"/>
</dbReference>
<dbReference type="EMBL" id="AM464686">
    <property type="protein sequence ID" value="CAN63656.1"/>
    <property type="molecule type" value="Genomic_DNA"/>
</dbReference>
<dbReference type="GO" id="GO:0005524">
    <property type="term" value="F:ATP binding"/>
    <property type="evidence" value="ECO:0007669"/>
    <property type="project" value="UniProtKB-KW"/>
</dbReference>
<dbReference type="PANTHER" id="PTHR27005">
    <property type="entry name" value="WALL-ASSOCIATED RECEPTOR KINASE-LIKE 21"/>
    <property type="match status" value="1"/>
</dbReference>
<protein>
    <recommendedName>
        <fullName evidence="4">Protein kinase domain-containing protein</fullName>
    </recommendedName>
</protein>
<sequence>MFQQCWTGGYTTQHAQVFVARMPSVQLAIKPQVSPAVVPRDVKATLIFPMDVKTKYHISFVVSCVVIAIGVLGTLLLVICAWWLYKVLKWRKKIKYKEKFFNRNGGLILEQQLSSSEGNVDKTKLFTSKELEKAIDRYNENRVIGQGGQGIVYKGMLMDGRIVTVKKLKIVGDSKLEQFINEFVILSKINYRNVVKLNDVFWR</sequence>
<keyword evidence="3" id="KW-1133">Transmembrane helix</keyword>
<evidence type="ECO:0000313" key="5">
    <source>
        <dbReference type="EMBL" id="CAN63656.1"/>
    </source>
</evidence>
<dbReference type="InterPro" id="IPR000719">
    <property type="entry name" value="Prot_kinase_dom"/>
</dbReference>
<organism evidence="5">
    <name type="scientific">Vitis vinifera</name>
    <name type="common">Grape</name>
    <dbReference type="NCBI Taxonomy" id="29760"/>
    <lineage>
        <taxon>Eukaryota</taxon>
        <taxon>Viridiplantae</taxon>
        <taxon>Streptophyta</taxon>
        <taxon>Embryophyta</taxon>
        <taxon>Tracheophyta</taxon>
        <taxon>Spermatophyta</taxon>
        <taxon>Magnoliopsida</taxon>
        <taxon>eudicotyledons</taxon>
        <taxon>Gunneridae</taxon>
        <taxon>Pentapetalae</taxon>
        <taxon>rosids</taxon>
        <taxon>Vitales</taxon>
        <taxon>Vitaceae</taxon>
        <taxon>Viteae</taxon>
        <taxon>Vitis</taxon>
    </lineage>
</organism>
<proteinExistence type="predicted"/>
<accession>A5BMJ6</accession>
<dbReference type="Gene3D" id="3.30.200.20">
    <property type="entry name" value="Phosphorylase Kinase, domain 1"/>
    <property type="match status" value="1"/>
</dbReference>
<evidence type="ECO:0000256" key="1">
    <source>
        <dbReference type="ARBA" id="ARBA00022741"/>
    </source>
</evidence>
<dbReference type="InterPro" id="IPR045274">
    <property type="entry name" value="WAK-like"/>
</dbReference>
<dbReference type="SUPFAM" id="SSF56112">
    <property type="entry name" value="Protein kinase-like (PK-like)"/>
    <property type="match status" value="1"/>
</dbReference>
<keyword evidence="3" id="KW-0812">Transmembrane</keyword>
<keyword evidence="2" id="KW-0067">ATP-binding</keyword>